<accession>A0A8S5MPE6</accession>
<proteinExistence type="predicted"/>
<sequence length="29" mass="3356">MTHGSVRTAIQITKWKRTNINTAQTADRR</sequence>
<protein>
    <submittedName>
        <fullName evidence="1">Uncharacterized protein</fullName>
    </submittedName>
</protein>
<reference evidence="1" key="1">
    <citation type="journal article" date="2021" name="Proc. Natl. Acad. Sci. U.S.A.">
        <title>A Catalog of Tens of Thousands of Viruses from Human Metagenomes Reveals Hidden Associations with Chronic Diseases.</title>
        <authorList>
            <person name="Tisza M.J."/>
            <person name="Buck C.B."/>
        </authorList>
    </citation>
    <scope>NUCLEOTIDE SEQUENCE</scope>
    <source>
        <strain evidence="1">CtoqT5</strain>
    </source>
</reference>
<name>A0A8S5MPE6_9CAUD</name>
<dbReference type="EMBL" id="BK014952">
    <property type="protein sequence ID" value="DAD84104.1"/>
    <property type="molecule type" value="Genomic_DNA"/>
</dbReference>
<organism evidence="1">
    <name type="scientific">Podoviridae sp. ctoqT5</name>
    <dbReference type="NCBI Taxonomy" id="2826577"/>
    <lineage>
        <taxon>Viruses</taxon>
        <taxon>Duplodnaviria</taxon>
        <taxon>Heunggongvirae</taxon>
        <taxon>Uroviricota</taxon>
        <taxon>Caudoviricetes</taxon>
    </lineage>
</organism>
<evidence type="ECO:0000313" key="1">
    <source>
        <dbReference type="EMBL" id="DAD84104.1"/>
    </source>
</evidence>